<reference evidence="1" key="1">
    <citation type="submission" date="2020-05" db="EMBL/GenBank/DDBJ databases">
        <title>Large-scale comparative analyses of tick genomes elucidate their genetic diversity and vector capacities.</title>
        <authorList>
            <person name="Jia N."/>
            <person name="Wang J."/>
            <person name="Shi W."/>
            <person name="Du L."/>
            <person name="Sun Y."/>
            <person name="Zhan W."/>
            <person name="Jiang J."/>
            <person name="Wang Q."/>
            <person name="Zhang B."/>
            <person name="Ji P."/>
            <person name="Sakyi L.B."/>
            <person name="Cui X."/>
            <person name="Yuan T."/>
            <person name="Jiang B."/>
            <person name="Yang W."/>
            <person name="Lam T.T.-Y."/>
            <person name="Chang Q."/>
            <person name="Ding S."/>
            <person name="Wang X."/>
            <person name="Zhu J."/>
            <person name="Ruan X."/>
            <person name="Zhao L."/>
            <person name="Wei J."/>
            <person name="Que T."/>
            <person name="Du C."/>
            <person name="Cheng J."/>
            <person name="Dai P."/>
            <person name="Han X."/>
            <person name="Huang E."/>
            <person name="Gao Y."/>
            <person name="Liu J."/>
            <person name="Shao H."/>
            <person name="Ye R."/>
            <person name="Li L."/>
            <person name="Wei W."/>
            <person name="Wang X."/>
            <person name="Wang C."/>
            <person name="Yang T."/>
            <person name="Huo Q."/>
            <person name="Li W."/>
            <person name="Guo W."/>
            <person name="Chen H."/>
            <person name="Zhou L."/>
            <person name="Ni X."/>
            <person name="Tian J."/>
            <person name="Zhou Y."/>
            <person name="Sheng Y."/>
            <person name="Liu T."/>
            <person name="Pan Y."/>
            <person name="Xia L."/>
            <person name="Li J."/>
            <person name="Zhao F."/>
            <person name="Cao W."/>
        </authorList>
    </citation>
    <scope>NUCLEOTIDE SEQUENCE</scope>
    <source>
        <strain evidence="1">Hyas-2018</strain>
    </source>
</reference>
<sequence>MAYRRCVWRPDLSSDLPHPTSCRLSQHFFLTAAAATAESALLSRRMCCQASVALLPWQPSSPLSFQIPLSPEAILPEPFIPRLVSLAPGLSQFIFVSAAAAASSSRLYL</sequence>
<name>A0ACB7T869_HYAAI</name>
<proteinExistence type="predicted"/>
<evidence type="ECO:0000313" key="2">
    <source>
        <dbReference type="Proteomes" id="UP000821845"/>
    </source>
</evidence>
<accession>A0ACB7T869</accession>
<gene>
    <name evidence="1" type="ORF">HPB50_017147</name>
</gene>
<dbReference type="Proteomes" id="UP000821845">
    <property type="component" value="Chromosome 10"/>
</dbReference>
<dbReference type="EMBL" id="CM023490">
    <property type="protein sequence ID" value="KAH6943190.1"/>
    <property type="molecule type" value="Genomic_DNA"/>
</dbReference>
<protein>
    <submittedName>
        <fullName evidence="1">Uncharacterized protein</fullName>
    </submittedName>
</protein>
<evidence type="ECO:0000313" key="1">
    <source>
        <dbReference type="EMBL" id="KAH6943190.1"/>
    </source>
</evidence>
<keyword evidence="2" id="KW-1185">Reference proteome</keyword>
<organism evidence="1 2">
    <name type="scientific">Hyalomma asiaticum</name>
    <name type="common">Tick</name>
    <dbReference type="NCBI Taxonomy" id="266040"/>
    <lineage>
        <taxon>Eukaryota</taxon>
        <taxon>Metazoa</taxon>
        <taxon>Ecdysozoa</taxon>
        <taxon>Arthropoda</taxon>
        <taxon>Chelicerata</taxon>
        <taxon>Arachnida</taxon>
        <taxon>Acari</taxon>
        <taxon>Parasitiformes</taxon>
        <taxon>Ixodida</taxon>
        <taxon>Ixodoidea</taxon>
        <taxon>Ixodidae</taxon>
        <taxon>Hyalomminae</taxon>
        <taxon>Hyalomma</taxon>
    </lineage>
</organism>
<comment type="caution">
    <text evidence="1">The sequence shown here is derived from an EMBL/GenBank/DDBJ whole genome shotgun (WGS) entry which is preliminary data.</text>
</comment>